<dbReference type="Pfam" id="PF12654">
    <property type="entry name" value="DUF3786"/>
    <property type="match status" value="1"/>
</dbReference>
<dbReference type="OrthoDB" id="159408at2"/>
<evidence type="ECO:0000313" key="2">
    <source>
        <dbReference type="EMBL" id="CEQ02539.1"/>
    </source>
</evidence>
<dbReference type="RefSeq" id="WP_055341259.1">
    <property type="nucleotide sequence ID" value="NZ_CDNI01000014.1"/>
</dbReference>
<feature type="domain" description="DUF3786" evidence="1">
    <location>
        <begin position="28"/>
        <end position="198"/>
    </location>
</feature>
<name>A0A0C7R2Z4_PARSO</name>
<dbReference type="AlphaFoldDB" id="A0A0C7R2Z4"/>
<evidence type="ECO:0000313" key="3">
    <source>
        <dbReference type="Proteomes" id="UP000049127"/>
    </source>
</evidence>
<dbReference type="EMBL" id="CEKZ01000003">
    <property type="protein sequence ID" value="CEQ02539.1"/>
    <property type="molecule type" value="Genomic_DNA"/>
</dbReference>
<sequence length="203" mass="23957">MKNDLNEGNYKLVLENLIIKFKSLDPIVISKQINSFYNSKSNTFKLRFLDSNIYIHYPSGMIYKNNKKLNEDISLNILAIRFLINGIYKNQTNIYLSYKETARGYVYYSNFKSRTIQPFINRYKDNCDLLKKHIEKIKAEKLDMGDISYKVRFLNEIYVVFILWYGDEEFEAEGNILFDSNINSYFNAEDLAGIPDIILNNLK</sequence>
<organism evidence="2 3">
    <name type="scientific">Paraclostridium sordellii</name>
    <name type="common">Clostridium sordellii</name>
    <dbReference type="NCBI Taxonomy" id="1505"/>
    <lineage>
        <taxon>Bacteria</taxon>
        <taxon>Bacillati</taxon>
        <taxon>Bacillota</taxon>
        <taxon>Clostridia</taxon>
        <taxon>Peptostreptococcales</taxon>
        <taxon>Peptostreptococcaceae</taxon>
        <taxon>Paraclostridium</taxon>
    </lineage>
</organism>
<dbReference type="InterPro" id="IPR024264">
    <property type="entry name" value="DUF3786"/>
</dbReference>
<gene>
    <name evidence="2" type="ORF">R28058_02721</name>
</gene>
<protein>
    <submittedName>
        <fullName evidence="2">Domain of uncharacterized function (DUF3786)</fullName>
    </submittedName>
</protein>
<accession>A0A0C7R2Z4</accession>
<reference evidence="3" key="1">
    <citation type="submission" date="2015-01" db="EMBL/GenBank/DDBJ databases">
        <authorList>
            <person name="Aslett M.A."/>
            <person name="De Silva N."/>
        </authorList>
    </citation>
    <scope>NUCLEOTIDE SEQUENCE [LARGE SCALE GENOMIC DNA]</scope>
    <source>
        <strain evidence="3">R28058</strain>
    </source>
</reference>
<evidence type="ECO:0000259" key="1">
    <source>
        <dbReference type="Pfam" id="PF12654"/>
    </source>
</evidence>
<dbReference type="Proteomes" id="UP000049127">
    <property type="component" value="Unassembled WGS sequence"/>
</dbReference>
<proteinExistence type="predicted"/>